<feature type="region of interest" description="Disordered" evidence="1">
    <location>
        <begin position="51"/>
        <end position="136"/>
    </location>
</feature>
<gene>
    <name evidence="2" type="ORF">M9458_015468</name>
</gene>
<evidence type="ECO:0000313" key="2">
    <source>
        <dbReference type="EMBL" id="KAL0188369.1"/>
    </source>
</evidence>
<feature type="non-terminal residue" evidence="2">
    <location>
        <position position="1"/>
    </location>
</feature>
<dbReference type="Proteomes" id="UP001529510">
    <property type="component" value="Unassembled WGS sequence"/>
</dbReference>
<protein>
    <submittedName>
        <fullName evidence="2">Uncharacterized protein</fullName>
    </submittedName>
</protein>
<accession>A0ABD0QQC5</accession>
<sequence length="136" mass="14996">TTFANFSISRFFHKYGAPHPQLPAHGSRPMPPLPVISNPEDLTLILDKHSVIQHTPAPTLHRPMEDCPSPNKRKKSSGSEQTPHSAMQRISGLPVHLNQQPSSSYPPPKPGFWNPMHKGGAPWNPNEHSSGPVNLQ</sequence>
<dbReference type="AlphaFoldDB" id="A0ABD0QQC5"/>
<dbReference type="EMBL" id="JAMKFB020000007">
    <property type="protein sequence ID" value="KAL0188369.1"/>
    <property type="molecule type" value="Genomic_DNA"/>
</dbReference>
<name>A0ABD0QQC5_CIRMR</name>
<keyword evidence="3" id="KW-1185">Reference proteome</keyword>
<comment type="caution">
    <text evidence="2">The sequence shown here is derived from an EMBL/GenBank/DDBJ whole genome shotgun (WGS) entry which is preliminary data.</text>
</comment>
<organism evidence="2 3">
    <name type="scientific">Cirrhinus mrigala</name>
    <name type="common">Mrigala</name>
    <dbReference type="NCBI Taxonomy" id="683832"/>
    <lineage>
        <taxon>Eukaryota</taxon>
        <taxon>Metazoa</taxon>
        <taxon>Chordata</taxon>
        <taxon>Craniata</taxon>
        <taxon>Vertebrata</taxon>
        <taxon>Euteleostomi</taxon>
        <taxon>Actinopterygii</taxon>
        <taxon>Neopterygii</taxon>
        <taxon>Teleostei</taxon>
        <taxon>Ostariophysi</taxon>
        <taxon>Cypriniformes</taxon>
        <taxon>Cyprinidae</taxon>
        <taxon>Labeoninae</taxon>
        <taxon>Labeonini</taxon>
        <taxon>Cirrhinus</taxon>
    </lineage>
</organism>
<proteinExistence type="predicted"/>
<reference evidence="2 3" key="1">
    <citation type="submission" date="2024-05" db="EMBL/GenBank/DDBJ databases">
        <title>Genome sequencing and assembly of Indian major carp, Cirrhinus mrigala (Hamilton, 1822).</title>
        <authorList>
            <person name="Mohindra V."/>
            <person name="Chowdhury L.M."/>
            <person name="Lal K."/>
            <person name="Jena J.K."/>
        </authorList>
    </citation>
    <scope>NUCLEOTIDE SEQUENCE [LARGE SCALE GENOMIC DNA]</scope>
    <source>
        <strain evidence="2">CM1030</strain>
        <tissue evidence="2">Blood</tissue>
    </source>
</reference>
<feature type="compositionally biased region" description="Polar residues" evidence="1">
    <location>
        <begin position="126"/>
        <end position="136"/>
    </location>
</feature>
<feature type="non-terminal residue" evidence="2">
    <location>
        <position position="136"/>
    </location>
</feature>
<evidence type="ECO:0000313" key="3">
    <source>
        <dbReference type="Proteomes" id="UP001529510"/>
    </source>
</evidence>
<evidence type="ECO:0000256" key="1">
    <source>
        <dbReference type="SAM" id="MobiDB-lite"/>
    </source>
</evidence>